<dbReference type="RefSeq" id="WP_138195989.1">
    <property type="nucleotide sequence ID" value="NZ_VCIW01000014.1"/>
</dbReference>
<comment type="caution">
    <text evidence="1">The sequence shown here is derived from an EMBL/GenBank/DDBJ whole genome shotgun (WGS) entry which is preliminary data.</text>
</comment>
<dbReference type="EMBL" id="VCIW01000014">
    <property type="protein sequence ID" value="TLS50622.1"/>
    <property type="molecule type" value="Genomic_DNA"/>
</dbReference>
<accession>A0A5R9G2P1</accession>
<name>A0A5R9G2P1_9BACL</name>
<reference evidence="1 2" key="1">
    <citation type="submission" date="2019-05" db="EMBL/GenBank/DDBJ databases">
        <authorList>
            <person name="Narsing Rao M.P."/>
            <person name="Li W.J."/>
        </authorList>
    </citation>
    <scope>NUCLEOTIDE SEQUENCE [LARGE SCALE GENOMIC DNA]</scope>
    <source>
        <strain evidence="1 2">SYSU_K30003</strain>
    </source>
</reference>
<proteinExistence type="predicted"/>
<dbReference type="Proteomes" id="UP000309676">
    <property type="component" value="Unassembled WGS sequence"/>
</dbReference>
<sequence length="112" mass="13094">MEKQTYYVSVQAKTITEHRGDAAYELEIEATPAEVHRLYELFESETETDLNNWIRMHSPKIIEEELVSHAFVDQHLTEVYRLLYKLGTSKTKSHIQSMNVLQGLQNGYTDDF</sequence>
<evidence type="ECO:0008006" key="3">
    <source>
        <dbReference type="Google" id="ProtNLM"/>
    </source>
</evidence>
<organism evidence="1 2">
    <name type="scientific">Paenibacillus antri</name>
    <dbReference type="NCBI Taxonomy" id="2582848"/>
    <lineage>
        <taxon>Bacteria</taxon>
        <taxon>Bacillati</taxon>
        <taxon>Bacillota</taxon>
        <taxon>Bacilli</taxon>
        <taxon>Bacillales</taxon>
        <taxon>Paenibacillaceae</taxon>
        <taxon>Paenibacillus</taxon>
    </lineage>
</organism>
<gene>
    <name evidence="1" type="ORF">FE782_19875</name>
</gene>
<keyword evidence="2" id="KW-1185">Reference proteome</keyword>
<dbReference type="OrthoDB" id="2706506at2"/>
<dbReference type="AlphaFoldDB" id="A0A5R9G2P1"/>
<protein>
    <recommendedName>
        <fullName evidence="3">Hydrolase</fullName>
    </recommendedName>
</protein>
<evidence type="ECO:0000313" key="1">
    <source>
        <dbReference type="EMBL" id="TLS50622.1"/>
    </source>
</evidence>
<evidence type="ECO:0000313" key="2">
    <source>
        <dbReference type="Proteomes" id="UP000309676"/>
    </source>
</evidence>